<keyword evidence="4" id="KW-1185">Reference proteome</keyword>
<reference evidence="3 5" key="2">
    <citation type="submission" date="2016-10" db="EMBL/GenBank/DDBJ databases">
        <authorList>
            <person name="de Groot N.N."/>
        </authorList>
    </citation>
    <scope>NUCLEOTIDE SEQUENCE [LARGE SCALE GENOMIC DNA]</scope>
    <source>
        <strain evidence="3 5">DSM 23048</strain>
    </source>
</reference>
<evidence type="ECO:0000313" key="2">
    <source>
        <dbReference type="EMBL" id="KZE76314.1"/>
    </source>
</evidence>
<keyword evidence="1" id="KW-0812">Transmembrane</keyword>
<gene>
    <name evidence="2" type="ORF">AV926_16030</name>
    <name evidence="3" type="ORF">SAMN04488018_13321</name>
</gene>
<dbReference type="GeneID" id="82258793"/>
<keyword evidence="1" id="KW-0472">Membrane</keyword>
<protein>
    <submittedName>
        <fullName evidence="2">Uncharacterized protein</fullName>
    </submittedName>
</protein>
<accession>A0A165QS23</accession>
<dbReference type="EMBL" id="LQNU01000077">
    <property type="protein sequence ID" value="KZE76314.1"/>
    <property type="molecule type" value="Genomic_DNA"/>
</dbReference>
<dbReference type="EMBL" id="FNYS01000033">
    <property type="protein sequence ID" value="SEJ40504.1"/>
    <property type="molecule type" value="Genomic_DNA"/>
</dbReference>
<evidence type="ECO:0000256" key="1">
    <source>
        <dbReference type="SAM" id="Phobius"/>
    </source>
</evidence>
<dbReference type="OrthoDB" id="1448245at2"/>
<sequence>MDTVMYYFYYLSSHFESFSPVVRITVFLTMVLGGVYIFSLLKIGAVAYKTQLDRHRYSKVKEKYEEPLSQLLQSKEDISSTQVLSFLGLENNELKNWEKACITDLLVNIIRKEHGVQ</sequence>
<evidence type="ECO:0000313" key="4">
    <source>
        <dbReference type="Proteomes" id="UP000076630"/>
    </source>
</evidence>
<dbReference type="RefSeq" id="WP_038986837.1">
    <property type="nucleotide sequence ID" value="NZ_FNYS01000033.1"/>
</dbReference>
<name>A0A165QS23_9FLAO</name>
<keyword evidence="1" id="KW-1133">Transmembrane helix</keyword>
<organism evidence="2 4">
    <name type="scientific">Myroides marinus</name>
    <dbReference type="NCBI Taxonomy" id="703342"/>
    <lineage>
        <taxon>Bacteria</taxon>
        <taxon>Pseudomonadati</taxon>
        <taxon>Bacteroidota</taxon>
        <taxon>Flavobacteriia</taxon>
        <taxon>Flavobacteriales</taxon>
        <taxon>Flavobacteriaceae</taxon>
        <taxon>Myroides</taxon>
    </lineage>
</organism>
<proteinExistence type="predicted"/>
<dbReference type="Proteomes" id="UP000183077">
    <property type="component" value="Unassembled WGS sequence"/>
</dbReference>
<evidence type="ECO:0000313" key="3">
    <source>
        <dbReference type="EMBL" id="SEJ40504.1"/>
    </source>
</evidence>
<feature type="transmembrane region" description="Helical" evidence="1">
    <location>
        <begin position="20"/>
        <end position="48"/>
    </location>
</feature>
<dbReference type="Proteomes" id="UP000076630">
    <property type="component" value="Unassembled WGS sequence"/>
</dbReference>
<dbReference type="AlphaFoldDB" id="A0A165QS23"/>
<reference evidence="2 4" key="1">
    <citation type="submission" date="2016-01" db="EMBL/GenBank/DDBJ databases">
        <title>Whole genome sequencing of Myroides marinus L41.</title>
        <authorList>
            <person name="Hong K.W."/>
        </authorList>
    </citation>
    <scope>NUCLEOTIDE SEQUENCE [LARGE SCALE GENOMIC DNA]</scope>
    <source>
        <strain evidence="2 4">L41</strain>
    </source>
</reference>
<evidence type="ECO:0000313" key="5">
    <source>
        <dbReference type="Proteomes" id="UP000183077"/>
    </source>
</evidence>